<dbReference type="PANTHER" id="PTHR36419:SF1">
    <property type="entry name" value="RHO1 GEF LOCALIZING PROTEIN 1"/>
    <property type="match status" value="1"/>
</dbReference>
<dbReference type="GeneID" id="5543443"/>
<dbReference type="eggNOG" id="ENOG502QSRB">
    <property type="taxonomic scope" value="Eukaryota"/>
</dbReference>
<dbReference type="STRING" id="436907.A7TQU9"/>
<dbReference type="AlphaFoldDB" id="A7TQU9"/>
<dbReference type="RefSeq" id="XP_001643215.1">
    <property type="nucleotide sequence ID" value="XM_001643165.1"/>
</dbReference>
<evidence type="ECO:0000313" key="2">
    <source>
        <dbReference type="Proteomes" id="UP000000267"/>
    </source>
</evidence>
<dbReference type="HOGENOM" id="CLU_598506_0_0_1"/>
<evidence type="ECO:0008006" key="3">
    <source>
        <dbReference type="Google" id="ProtNLM"/>
    </source>
</evidence>
<keyword evidence="2" id="KW-1185">Reference proteome</keyword>
<dbReference type="GO" id="GO:0000935">
    <property type="term" value="C:division septum"/>
    <property type="evidence" value="ECO:0007669"/>
    <property type="project" value="TreeGrafter"/>
</dbReference>
<dbReference type="EMBL" id="DS480464">
    <property type="protein sequence ID" value="EDO15357.1"/>
    <property type="molecule type" value="Genomic_DNA"/>
</dbReference>
<dbReference type="KEGG" id="vpo:Kpol_457p8"/>
<dbReference type="FunCoup" id="A7TQU9">
    <property type="interactions" value="73"/>
</dbReference>
<dbReference type="PANTHER" id="PTHR36419">
    <property type="entry name" value="ARRESTIN FAMILY PROTEIN 1"/>
    <property type="match status" value="1"/>
</dbReference>
<evidence type="ECO:0000313" key="1">
    <source>
        <dbReference type="EMBL" id="EDO15357.1"/>
    </source>
</evidence>
<name>A7TQU9_VANPO</name>
<dbReference type="GO" id="GO:0000917">
    <property type="term" value="P:division septum assembly"/>
    <property type="evidence" value="ECO:0007669"/>
    <property type="project" value="TreeGrafter"/>
</dbReference>
<dbReference type="Proteomes" id="UP000000267">
    <property type="component" value="Unassembled WGS sequence"/>
</dbReference>
<dbReference type="GO" id="GO:0097271">
    <property type="term" value="P:protein localization to bud neck"/>
    <property type="evidence" value="ECO:0007669"/>
    <property type="project" value="EnsemblFungi"/>
</dbReference>
<dbReference type="OMA" id="PRIECQL"/>
<dbReference type="PhylomeDB" id="A7TQU9"/>
<sequence length="447" mass="51436">MTKPIISLKPSYNSVIRGCPGLPDTLPRIECELRIRSNDGKPFRIEKIEIVMKTIESLNSSHSFSSKPKFEKTTVHYKKNVKLSDNVLIGIDIPVTIGLPDDIKETNFNNTFGKTITLLECNVHYNNIKKESSKGDTSVQSYIEVINVERYIYLASRKLFPPTRRKFYSPDKKFVVMVSIDNPCVTTDDLLRLHLEIKHKNNQSGSISSSSQKGIFNKKVKLKSINYELKEYLEINDTNILDSRENVLNTAVHQTSEVLSSNPVNVSSDIRVFTKNEYFKEFETTMQEPAFLFKVPHDNPNHSDLKMNQSLDTKLLQNKTNGLIPFQYHTSITTSGQLYTINHALDIKFKISNGRDFEIRYPVDVSPWPRTQIKYIEQVIDQERETAKFATQFYEGYGGIKRNKHTNLLDYPSLPPMVYGTDDKTSQKLNILYDTQHKVPQRIPLIE</sequence>
<gene>
    <name evidence="1" type="ORF">Kpol_457p8</name>
</gene>
<protein>
    <recommendedName>
        <fullName evidence="3">Arrestin C-terminal-like domain-containing protein</fullName>
    </recommendedName>
</protein>
<proteinExistence type="predicted"/>
<organism evidence="2">
    <name type="scientific">Vanderwaltozyma polyspora (strain ATCC 22028 / DSM 70294 / BCRC 21397 / CBS 2163 / NBRC 10782 / NRRL Y-8283 / UCD 57-17)</name>
    <name type="common">Kluyveromyces polysporus</name>
    <dbReference type="NCBI Taxonomy" id="436907"/>
    <lineage>
        <taxon>Eukaryota</taxon>
        <taxon>Fungi</taxon>
        <taxon>Dikarya</taxon>
        <taxon>Ascomycota</taxon>
        <taxon>Saccharomycotina</taxon>
        <taxon>Saccharomycetes</taxon>
        <taxon>Saccharomycetales</taxon>
        <taxon>Saccharomycetaceae</taxon>
        <taxon>Vanderwaltozyma</taxon>
    </lineage>
</organism>
<reference evidence="1 2" key="1">
    <citation type="journal article" date="2007" name="Proc. Natl. Acad. Sci. U.S.A.">
        <title>Independent sorting-out of thousands of duplicated gene pairs in two yeast species descended from a whole-genome duplication.</title>
        <authorList>
            <person name="Scannell D.R."/>
            <person name="Frank A.C."/>
            <person name="Conant G.C."/>
            <person name="Byrne K.P."/>
            <person name="Woolfit M."/>
            <person name="Wolfe K.H."/>
        </authorList>
    </citation>
    <scope>NUCLEOTIDE SEQUENCE [LARGE SCALE GENOMIC DNA]</scope>
    <source>
        <strain evidence="2">ATCC 22028 / DSM 70294 / BCRC 21397 / CBS 2163 / NBRC 10782 / NRRL Y-8283 / UCD 57-17</strain>
    </source>
</reference>
<dbReference type="InParanoid" id="A7TQU9"/>
<dbReference type="InterPro" id="IPR053060">
    <property type="entry name" value="Cytokinesis_Signaling_Reg"/>
</dbReference>
<dbReference type="OrthoDB" id="4001642at2759"/>
<accession>A7TQU9</accession>